<dbReference type="AlphaFoldDB" id="A0A9X1NHF1"/>
<sequence length="199" mass="21547">MTDREVLARIRSTAWMQEDLAECGFDMAQAGKPLPEELVLPIGAPWEKVAGDSSGDAYLLVGTGDDFPVVYLDTEGRGGLLAPTLREALALVVGVPHVADAERYTGLADEAALAALMAENDEKEYGHQPEYAPRRADLVEELGLPGTLGVLSRFLTASQDRRYRPFSVELNMSYGPLAGPDETDLPVEENGETRFGLQP</sequence>
<reference evidence="2" key="1">
    <citation type="submission" date="2021-11" db="EMBL/GenBank/DDBJ databases">
        <title>Streptomyces corallinus and Kineosporia corallina sp. nov., two new coral-derived marine actinobacteria.</title>
        <authorList>
            <person name="Buangrab K."/>
            <person name="Sutthacheep M."/>
            <person name="Yeemin T."/>
            <person name="Harunari E."/>
            <person name="Igarashi Y."/>
            <person name="Sripreechasak P."/>
            <person name="Kanchanasin P."/>
            <person name="Tanasupawat S."/>
            <person name="Phongsopitanun W."/>
        </authorList>
    </citation>
    <scope>NUCLEOTIDE SEQUENCE</scope>
    <source>
        <strain evidence="2">JCM 31032</strain>
    </source>
</reference>
<feature type="region of interest" description="Disordered" evidence="1">
    <location>
        <begin position="174"/>
        <end position="199"/>
    </location>
</feature>
<accession>A0A9X1NHF1</accession>
<dbReference type="Proteomes" id="UP001138997">
    <property type="component" value="Unassembled WGS sequence"/>
</dbReference>
<evidence type="ECO:0000313" key="3">
    <source>
        <dbReference type="Proteomes" id="UP001138997"/>
    </source>
</evidence>
<proteinExistence type="predicted"/>
<keyword evidence="3" id="KW-1185">Reference proteome</keyword>
<dbReference type="RefSeq" id="WP_231447903.1">
    <property type="nucleotide sequence ID" value="NZ_JAJOMB010000020.1"/>
</dbReference>
<feature type="compositionally biased region" description="Acidic residues" evidence="1">
    <location>
        <begin position="181"/>
        <end position="190"/>
    </location>
</feature>
<comment type="caution">
    <text evidence="2">The sequence shown here is derived from an EMBL/GenBank/DDBJ whole genome shotgun (WGS) entry which is preliminary data.</text>
</comment>
<gene>
    <name evidence="2" type="ORF">LR394_29745</name>
</gene>
<protein>
    <submittedName>
        <fullName evidence="2">Uncharacterized protein</fullName>
    </submittedName>
</protein>
<evidence type="ECO:0000313" key="2">
    <source>
        <dbReference type="EMBL" id="MCD5315097.1"/>
    </source>
</evidence>
<name>A0A9X1NHF1_9ACTN</name>
<organism evidence="2 3">
    <name type="scientific">Kineosporia babensis</name>
    <dbReference type="NCBI Taxonomy" id="499548"/>
    <lineage>
        <taxon>Bacteria</taxon>
        <taxon>Bacillati</taxon>
        <taxon>Actinomycetota</taxon>
        <taxon>Actinomycetes</taxon>
        <taxon>Kineosporiales</taxon>
        <taxon>Kineosporiaceae</taxon>
        <taxon>Kineosporia</taxon>
    </lineage>
</organism>
<evidence type="ECO:0000256" key="1">
    <source>
        <dbReference type="SAM" id="MobiDB-lite"/>
    </source>
</evidence>
<dbReference type="EMBL" id="JAJOMB010000020">
    <property type="protein sequence ID" value="MCD5315097.1"/>
    <property type="molecule type" value="Genomic_DNA"/>
</dbReference>